<sequence>MVWNMSFKQGRPICLLWVVRVDKFVYLSQAVSYLEFTPCLELSGLQSLKRLQFQALTLSKR</sequence>
<accession>A0A1E2VBD6</accession>
<gene>
    <name evidence="1" type="ORF">BFW38_12865</name>
</gene>
<dbReference type="AlphaFoldDB" id="A0A1E2VBD6"/>
<keyword evidence="2" id="KW-1185">Reference proteome</keyword>
<evidence type="ECO:0000313" key="2">
    <source>
        <dbReference type="Proteomes" id="UP000094291"/>
    </source>
</evidence>
<dbReference type="EMBL" id="MDTQ01000001">
    <property type="protein sequence ID" value="ODC04291.1"/>
    <property type="molecule type" value="Genomic_DNA"/>
</dbReference>
<comment type="caution">
    <text evidence="1">The sequence shown here is derived from an EMBL/GenBank/DDBJ whole genome shotgun (WGS) entry which is preliminary data.</text>
</comment>
<proteinExistence type="predicted"/>
<name>A0A1E2VBD6_9GAMM</name>
<protein>
    <submittedName>
        <fullName evidence="1">Uncharacterized protein</fullName>
    </submittedName>
</protein>
<dbReference type="Proteomes" id="UP000094291">
    <property type="component" value="Unassembled WGS sequence"/>
</dbReference>
<reference evidence="1 2" key="1">
    <citation type="submission" date="2016-08" db="EMBL/GenBank/DDBJ databases">
        <authorList>
            <person name="Seilhamer J.J."/>
        </authorList>
    </citation>
    <scope>NUCLEOTIDE SEQUENCE [LARGE SCALE GENOMIC DNA]</scope>
    <source>
        <strain evidence="1 2">PH27A</strain>
    </source>
</reference>
<dbReference type="STRING" id="197479.BFW38_12865"/>
<organism evidence="1 2">
    <name type="scientific">Terasakiispira papahanaumokuakeensis</name>
    <dbReference type="NCBI Taxonomy" id="197479"/>
    <lineage>
        <taxon>Bacteria</taxon>
        <taxon>Pseudomonadati</taxon>
        <taxon>Pseudomonadota</taxon>
        <taxon>Gammaproteobacteria</taxon>
        <taxon>Oceanospirillales</taxon>
        <taxon>Terasakiispira</taxon>
    </lineage>
</organism>
<evidence type="ECO:0000313" key="1">
    <source>
        <dbReference type="EMBL" id="ODC04291.1"/>
    </source>
</evidence>